<sequence>MLRPPLPATPALSVHSPLQPLDWPIMDCAALQHNLGSTAPASIKTYNIRQMNPCGEAHTAQIAGGILAAWRARPGRRKLARKLPLEQLMGDATALGSFSSSTLPATALLSFQVDPDYTTFPSGSFPIERQVLAILPTIRAAEDHIDSDSETDDAATTTLSVLRTPAVTWFADRGIQVPSGQCYRGMVRWFNGRKDGWQPRMLVLQGDLLVCRNSSDHDPADASTPSTANPVQTKAPTSGAPFTPVTAFLKMSRLSTPKAPGPGPVPSLSTAGPRATPRPKATAGSDMEGRGSYIAADSPTPDWVVHLTMIKRLVYHPRHPSRPTARFPTHLDDGEKPFGRRDALPYGITIETTDNRSLCLAVAEADTQLRWVAAIVHRWDEYFRRRPCFPALTAGVKRSTSGRSYVDSSDEEEEEEEEKESEEEEDDIADEVGLAAPKAGGGMLAGLPAVEMAESDQGFAPVAPAEARPLTFAAMWRLMAVDALLAEDSVRIANACPLKRQPRVGDLVAQPPASSVATANDTDSPGASVANKEDKLHALQLSSHCEPDDATQIYTSLGLSSPNFSLGLESYPKGLFTLGGRRVAKHVHLVHRPPAPDEHTVARAERIEEGADGALYPTPFTTTTTATSVAPSEDPTHLAPTVVPTVRSQAPSRHPTTGTVPVEHSSSPTLHIPTRFLRVKRNFSLPGNLSPFVPPYIYGWSPDAAPGLPTPVSPPESGPRVLPTVTTAADHYRTGIPSPQSSETSATDGDVPLAHYRINYHGSHGLPALPADTNRLVEWQHDAVLQTQHLADYNGPALTVPSNRIERNVRPNYRELVPDFKQVYKRPTDTVLTVDPAAHRMHLPPPHTTCTLLQVKVAASPFTAAGQSAGDPGSSSFFPSPASASFTGSPSASVPGGTGAPPGTLGTIGRRPSAPSNLPLLVNQSAMPTNLAARHREELARSMAPRLCGLVAHLPGTPHNGNPGYAPLPPDPGALTATQGVLKRRGPVAKKPLAVKTGGYGASPSHQSQQHYHYYRQASSPGKVSTTRHYSHYHRQPPSPRALASPWTNAGGSKLSSPRGFDPDSREGPAPCTPPLPMDNRHRRHDSVAAHGSRLHNTQSDARESQRRGSTTANPSYTPAVPTQNQYVDHHYQTYGNRQQQQPRRPSVASPRLRGRDRPLPLSPARSSFTLPPAPPSPSTKPRAPSAYPKPYRAAT</sequence>
<evidence type="ECO:0008006" key="4">
    <source>
        <dbReference type="Google" id="ProtNLM"/>
    </source>
</evidence>
<evidence type="ECO:0000313" key="2">
    <source>
        <dbReference type="EMBL" id="KAJ1923599.1"/>
    </source>
</evidence>
<dbReference type="AlphaFoldDB" id="A0A9W8AE30"/>
<feature type="region of interest" description="Disordered" evidence="1">
    <location>
        <begin position="215"/>
        <end position="242"/>
    </location>
</feature>
<feature type="compositionally biased region" description="Polar residues" evidence="1">
    <location>
        <begin position="1108"/>
        <end position="1127"/>
    </location>
</feature>
<dbReference type="EMBL" id="JANBPT010000323">
    <property type="protein sequence ID" value="KAJ1923599.1"/>
    <property type="molecule type" value="Genomic_DNA"/>
</dbReference>
<organism evidence="2 3">
    <name type="scientific">Tieghemiomyces parasiticus</name>
    <dbReference type="NCBI Taxonomy" id="78921"/>
    <lineage>
        <taxon>Eukaryota</taxon>
        <taxon>Fungi</taxon>
        <taxon>Fungi incertae sedis</taxon>
        <taxon>Zoopagomycota</taxon>
        <taxon>Kickxellomycotina</taxon>
        <taxon>Dimargaritomycetes</taxon>
        <taxon>Dimargaritales</taxon>
        <taxon>Dimargaritaceae</taxon>
        <taxon>Tieghemiomyces</taxon>
    </lineage>
</organism>
<dbReference type="Proteomes" id="UP001150569">
    <property type="component" value="Unassembled WGS sequence"/>
</dbReference>
<feature type="region of interest" description="Disordered" evidence="1">
    <location>
        <begin position="865"/>
        <end position="915"/>
    </location>
</feature>
<name>A0A9W8AE30_9FUNG</name>
<feature type="compositionally biased region" description="Polar residues" evidence="1">
    <location>
        <begin position="1017"/>
        <end position="1028"/>
    </location>
</feature>
<feature type="compositionally biased region" description="Low complexity" evidence="1">
    <location>
        <begin position="868"/>
        <end position="909"/>
    </location>
</feature>
<feature type="compositionally biased region" description="Polar residues" evidence="1">
    <location>
        <begin position="1134"/>
        <end position="1144"/>
    </location>
</feature>
<reference evidence="2" key="1">
    <citation type="submission" date="2022-07" db="EMBL/GenBank/DDBJ databases">
        <title>Phylogenomic reconstructions and comparative analyses of Kickxellomycotina fungi.</title>
        <authorList>
            <person name="Reynolds N.K."/>
            <person name="Stajich J.E."/>
            <person name="Barry K."/>
            <person name="Grigoriev I.V."/>
            <person name="Crous P."/>
            <person name="Smith M.E."/>
        </authorList>
    </citation>
    <scope>NUCLEOTIDE SEQUENCE</scope>
    <source>
        <strain evidence="2">RSA 861</strain>
    </source>
</reference>
<keyword evidence="3" id="KW-1185">Reference proteome</keyword>
<proteinExistence type="predicted"/>
<feature type="compositionally biased region" description="Low complexity" evidence="1">
    <location>
        <begin position="1003"/>
        <end position="1012"/>
    </location>
</feature>
<comment type="caution">
    <text evidence="2">The sequence shown here is derived from an EMBL/GenBank/DDBJ whole genome shotgun (WGS) entry which is preliminary data.</text>
</comment>
<feature type="region of interest" description="Disordered" evidence="1">
    <location>
        <begin position="254"/>
        <end position="288"/>
    </location>
</feature>
<feature type="compositionally biased region" description="Polar residues" evidence="1">
    <location>
        <begin position="1046"/>
        <end position="1056"/>
    </location>
</feature>
<accession>A0A9W8AE30</accession>
<feature type="region of interest" description="Disordered" evidence="1">
    <location>
        <begin position="646"/>
        <end position="668"/>
    </location>
</feature>
<feature type="compositionally biased region" description="Polar residues" evidence="1">
    <location>
        <begin position="223"/>
        <end position="236"/>
    </location>
</feature>
<feature type="region of interest" description="Disordered" evidence="1">
    <location>
        <begin position="400"/>
        <end position="428"/>
    </location>
</feature>
<gene>
    <name evidence="2" type="ORF">IWQ60_005771</name>
</gene>
<protein>
    <recommendedName>
        <fullName evidence="4">PH domain-containing protein</fullName>
    </recommendedName>
</protein>
<evidence type="ECO:0000256" key="1">
    <source>
        <dbReference type="SAM" id="MobiDB-lite"/>
    </source>
</evidence>
<feature type="compositionally biased region" description="Acidic residues" evidence="1">
    <location>
        <begin position="408"/>
        <end position="428"/>
    </location>
</feature>
<evidence type="ECO:0000313" key="3">
    <source>
        <dbReference type="Proteomes" id="UP001150569"/>
    </source>
</evidence>
<feature type="region of interest" description="Disordered" evidence="1">
    <location>
        <begin position="994"/>
        <end position="1196"/>
    </location>
</feature>